<protein>
    <recommendedName>
        <fullName evidence="10">Isocitrate dehydrogenase [NADP]</fullName>
        <ecNumber evidence="10">1.1.1.42</ecNumber>
    </recommendedName>
    <alternativeName>
        <fullName evidence="10">Oxalosuccinate decarboxylase</fullName>
    </alternativeName>
</protein>
<organism evidence="11 12">
    <name type="scientific">Vogesella amnigena</name>
    <dbReference type="NCBI Taxonomy" id="1507449"/>
    <lineage>
        <taxon>Bacteria</taxon>
        <taxon>Pseudomonadati</taxon>
        <taxon>Pseudomonadota</taxon>
        <taxon>Betaproteobacteria</taxon>
        <taxon>Neisseriales</taxon>
        <taxon>Chromobacteriaceae</taxon>
        <taxon>Vogesella</taxon>
    </lineage>
</organism>
<dbReference type="Proteomes" id="UP001595636">
    <property type="component" value="Unassembled WGS sequence"/>
</dbReference>
<evidence type="ECO:0000256" key="5">
    <source>
        <dbReference type="ARBA" id="ARBA00022842"/>
    </source>
</evidence>
<keyword evidence="4" id="KW-0479">Metal-binding</keyword>
<comment type="cofactor">
    <cofactor evidence="1">
        <name>Mg(2+)</name>
        <dbReference type="ChEBI" id="CHEBI:18420"/>
    </cofactor>
</comment>
<evidence type="ECO:0000256" key="4">
    <source>
        <dbReference type="ARBA" id="ARBA00022723"/>
    </source>
</evidence>
<keyword evidence="3 10" id="KW-0816">Tricarboxylic acid cycle</keyword>
<evidence type="ECO:0000256" key="2">
    <source>
        <dbReference type="ARBA" id="ARBA00022435"/>
    </source>
</evidence>
<dbReference type="RefSeq" id="WP_390278691.1">
    <property type="nucleotide sequence ID" value="NZ_JBHRYH010000018.1"/>
</dbReference>
<reference evidence="12" key="1">
    <citation type="journal article" date="2019" name="Int. J. Syst. Evol. Microbiol.">
        <title>The Global Catalogue of Microorganisms (GCM) 10K type strain sequencing project: providing services to taxonomists for standard genome sequencing and annotation.</title>
        <authorList>
            <consortium name="The Broad Institute Genomics Platform"/>
            <consortium name="The Broad Institute Genome Sequencing Center for Infectious Disease"/>
            <person name="Wu L."/>
            <person name="Ma J."/>
        </authorList>
    </citation>
    <scope>NUCLEOTIDE SEQUENCE [LARGE SCALE GENOMIC DNA]</scope>
    <source>
        <strain evidence="12">KCTC 42195</strain>
    </source>
</reference>
<comment type="caution">
    <text evidence="11">The sequence shown here is derived from an EMBL/GenBank/DDBJ whole genome shotgun (WGS) entry which is preliminary data.</text>
</comment>
<evidence type="ECO:0000313" key="12">
    <source>
        <dbReference type="Proteomes" id="UP001595636"/>
    </source>
</evidence>
<sequence length="745" mass="82299">MPSEQPTIIYTLTDEAPALATSAFLPVIRTFTDAAGIKIDTADISVAARVLAEFPDYLTDAQKVPDTLSELGRLTQNPDTNIIKLPNISASVSQLMACIKELQSKGYAIPDYPENPVSDEEKAIKARYAKCLGSAVNPVLREGNSDRRAPLAVKNYAKKHPHSMGEWKQWSQTHVSHMHHGDFYHGEKSMTLDRARDVKMELTTNSGEKIVLKSKVALQDGEIIDSMFMSKKALCDFYEREMEDCRQSGILFSLHVKATMMKVSHPIVFGHCVKIYYKEAFEKHGKLFEELGVNVNNGMSTLYEKIETLPASKREEIIRDLHACQEHRPRLAMVDSAKGITNFHSPNDVIVDASMPAMIRNGGKMWGADGKPADCKAVMPESTFARIYQEMINFCKWHGNFDPRTMGTVPNVGLMAQKAEEYGSHDKTFEIPADGVANIVDLATGEVLLSQNVEAGDIWRMCQVKDAPIRDWVKLAVTRARNSGMPAVFWLDPYRPHENELIKKVQTYLKDYDTSGLDIHIMSQVRAMRYTLERVARGLDTISVTGNILRDYLTDLFPIMELGTSAKMLSIVPLMAGGGMYETGAGGSAPKHVQQLLEENHLRWDSLGEFLALAVSLEELGIKTGNSKAKLLAKTLDEATGKLLDNDKSPSRRTGELDNRGSQFYLAMYWAQALAAQTEDAALAAQFAPLAKTLADSEQQIIAELKAVQGQPADIGGYYLVDAAKCNAVMRPSATFNAALAAALA</sequence>
<keyword evidence="5" id="KW-0460">Magnesium</keyword>
<dbReference type="InterPro" id="IPR004436">
    <property type="entry name" value="Isocitrate_DH_NADP_mono"/>
</dbReference>
<dbReference type="NCBIfam" id="TIGR00178">
    <property type="entry name" value="monomer_idh"/>
    <property type="match status" value="1"/>
</dbReference>
<comment type="similarity">
    <text evidence="9 10">Belongs to the monomeric-type IDH family.</text>
</comment>
<evidence type="ECO:0000256" key="8">
    <source>
        <dbReference type="ARBA" id="ARBA00023554"/>
    </source>
</evidence>
<proteinExistence type="inferred from homology"/>
<keyword evidence="7 10" id="KW-0560">Oxidoreductase</keyword>
<dbReference type="PANTHER" id="PTHR36999">
    <property type="entry name" value="ISOCITRATE DEHYDROGENASE [NADP]"/>
    <property type="match status" value="1"/>
</dbReference>
<keyword evidence="12" id="KW-1185">Reference proteome</keyword>
<evidence type="ECO:0000256" key="3">
    <source>
        <dbReference type="ARBA" id="ARBA00022532"/>
    </source>
</evidence>
<accession>A0ABV7TU43</accession>
<evidence type="ECO:0000256" key="6">
    <source>
        <dbReference type="ARBA" id="ARBA00022857"/>
    </source>
</evidence>
<keyword evidence="2 10" id="KW-0329">Glyoxylate bypass</keyword>
<dbReference type="PIRSF" id="PIRSF009407">
    <property type="entry name" value="IDH_monmr"/>
    <property type="match status" value="1"/>
</dbReference>
<dbReference type="PANTHER" id="PTHR36999:SF1">
    <property type="entry name" value="ISOCITRATE DEHYDROGENASE (NADP(+))"/>
    <property type="match status" value="1"/>
</dbReference>
<dbReference type="GO" id="GO:0004450">
    <property type="term" value="F:isocitrate dehydrogenase (NADP+) activity"/>
    <property type="evidence" value="ECO:0007669"/>
    <property type="project" value="UniProtKB-EC"/>
</dbReference>
<dbReference type="Pfam" id="PF03971">
    <property type="entry name" value="IDH"/>
    <property type="match status" value="1"/>
</dbReference>
<evidence type="ECO:0000256" key="7">
    <source>
        <dbReference type="ARBA" id="ARBA00023002"/>
    </source>
</evidence>
<comment type="catalytic activity">
    <reaction evidence="8 10">
        <text>D-threo-isocitrate + NADP(+) = 2-oxoglutarate + CO2 + NADPH</text>
        <dbReference type="Rhea" id="RHEA:19629"/>
        <dbReference type="ChEBI" id="CHEBI:15562"/>
        <dbReference type="ChEBI" id="CHEBI:16526"/>
        <dbReference type="ChEBI" id="CHEBI:16810"/>
        <dbReference type="ChEBI" id="CHEBI:57783"/>
        <dbReference type="ChEBI" id="CHEBI:58349"/>
        <dbReference type="EC" id="1.1.1.42"/>
    </reaction>
</comment>
<dbReference type="EC" id="1.1.1.42" evidence="10"/>
<evidence type="ECO:0000256" key="1">
    <source>
        <dbReference type="ARBA" id="ARBA00001946"/>
    </source>
</evidence>
<dbReference type="SUPFAM" id="SSF53659">
    <property type="entry name" value="Isocitrate/Isopropylmalate dehydrogenase-like"/>
    <property type="match status" value="1"/>
</dbReference>
<gene>
    <name evidence="11" type="ORF">ACFOKJ_08765</name>
</gene>
<dbReference type="Gene3D" id="3.40.718.10">
    <property type="entry name" value="Isopropylmalate Dehydrogenase"/>
    <property type="match status" value="1"/>
</dbReference>
<name>A0ABV7TU43_9NEIS</name>
<dbReference type="EMBL" id="JBHRYH010000018">
    <property type="protein sequence ID" value="MFC3626223.1"/>
    <property type="molecule type" value="Genomic_DNA"/>
</dbReference>
<evidence type="ECO:0000313" key="11">
    <source>
        <dbReference type="EMBL" id="MFC3626223.1"/>
    </source>
</evidence>
<evidence type="ECO:0000256" key="9">
    <source>
        <dbReference type="ARBA" id="ARBA00046318"/>
    </source>
</evidence>
<evidence type="ECO:0000256" key="10">
    <source>
        <dbReference type="PIRNR" id="PIRNR009407"/>
    </source>
</evidence>
<keyword evidence="6 10" id="KW-0521">NADP</keyword>